<evidence type="ECO:0008006" key="7">
    <source>
        <dbReference type="Google" id="ProtNLM"/>
    </source>
</evidence>
<evidence type="ECO:0000259" key="4">
    <source>
        <dbReference type="Pfam" id="PF24883"/>
    </source>
</evidence>
<evidence type="ECO:0000313" key="6">
    <source>
        <dbReference type="Proteomes" id="UP000307440"/>
    </source>
</evidence>
<keyword evidence="6" id="KW-1185">Reference proteome</keyword>
<dbReference type="InterPro" id="IPR011990">
    <property type="entry name" value="TPR-like_helical_dom_sf"/>
</dbReference>
<evidence type="ECO:0000256" key="1">
    <source>
        <dbReference type="ARBA" id="ARBA00022737"/>
    </source>
</evidence>
<dbReference type="InterPro" id="IPR026000">
    <property type="entry name" value="Apc5_dom"/>
</dbReference>
<dbReference type="Pfam" id="PF12862">
    <property type="entry name" value="ANAPC5"/>
    <property type="match status" value="3"/>
</dbReference>
<accession>A0A5C3LBR8</accession>
<dbReference type="SUPFAM" id="SSF52540">
    <property type="entry name" value="P-loop containing nucleoside triphosphate hydrolases"/>
    <property type="match status" value="1"/>
</dbReference>
<evidence type="ECO:0000259" key="3">
    <source>
        <dbReference type="Pfam" id="PF12862"/>
    </source>
</evidence>
<feature type="region of interest" description="Disordered" evidence="2">
    <location>
        <begin position="1594"/>
        <end position="1614"/>
    </location>
</feature>
<dbReference type="SUPFAM" id="SSF48452">
    <property type="entry name" value="TPR-like"/>
    <property type="match status" value="3"/>
</dbReference>
<organism evidence="5 6">
    <name type="scientific">Coprinopsis marcescibilis</name>
    <name type="common">Agaric fungus</name>
    <name type="synonym">Psathyrella marcescibilis</name>
    <dbReference type="NCBI Taxonomy" id="230819"/>
    <lineage>
        <taxon>Eukaryota</taxon>
        <taxon>Fungi</taxon>
        <taxon>Dikarya</taxon>
        <taxon>Basidiomycota</taxon>
        <taxon>Agaricomycotina</taxon>
        <taxon>Agaricomycetes</taxon>
        <taxon>Agaricomycetidae</taxon>
        <taxon>Agaricales</taxon>
        <taxon>Agaricineae</taxon>
        <taxon>Psathyrellaceae</taxon>
        <taxon>Coprinopsis</taxon>
    </lineage>
</organism>
<dbReference type="Pfam" id="PF24883">
    <property type="entry name" value="NPHP3_N"/>
    <property type="match status" value="1"/>
</dbReference>
<dbReference type="InterPro" id="IPR019734">
    <property type="entry name" value="TPR_rpt"/>
</dbReference>
<feature type="domain" description="Anaphase-promoting complex subunit 5" evidence="3">
    <location>
        <begin position="1193"/>
        <end position="1224"/>
    </location>
</feature>
<dbReference type="PANTHER" id="PTHR19959:SF119">
    <property type="entry name" value="FUNGAL LIPASE-LIKE DOMAIN-CONTAINING PROTEIN"/>
    <property type="match status" value="1"/>
</dbReference>
<sequence length="1675" mass="187853">MDKLLRNTLSRWMVGGLNPPGLETQVLRDRTQAADAEPGPVRGPLAGLSNLEMQDSAQINFVGGNMSSNITNITNVTNIAHNESLYYTDAAIHEALRRLPDPVGCSWSASATCLEGTREAYAGEIMSWMRSPGGATAEVYVVADSAGSGKSALAHTICQKAEKERILVAGFFFNQMNQKSTTSGLIVAFIRGLCDINDQIKRHVGEILSKNSTLASADPIRQFEDIVLPVSQSLPPDRHFVIVIDALDEEHDPVILYILRDWVPRLPSSFRILLMTRPEERVMKHLGNQPHIRHFSSSLTGVPNYRDLETFIVHRLSTTDYGSSVSQTLLQKFVERTEGLFLWARTVLNHLDNASYPVEELEDIVSGSSAFWEEDDAATKQLDNLYLRVLANLKWADRRFVEMYRKIIGALVTLKEPLSPTGLAALYAPDGLRIEDIHRLCSLFRTLLQDYSPNSQQPVRLLHLSVQEFLTQRAPLNYRLNIQEHHSKLSHLSLITIKKDLTPLNVPVLGYTEGEWFIDPFATPPKMPSLEKYDFSEQLYYSCRQLEYHTLIMPTQSLARSHIQLAREVIVEGPRAILEVTAALGSVVDVVSLRKLTLTLSSENLDASTMRKTAAIYCAMARILAEAGLNTQGLPLAHDAAALYRQVSSETNDPGTKWELCEALQALSSILHSLRFHQECYDTVQEGLQALRPLVDTDPATFRPRLSKMLRICSLASSGLKRHEDAIRVARENADISRQLAVEYPNKWSEGLARALYNLAFVCSACQRVVESIPPIVECIEIVRPLAITDPFKFDQFLSDSLYNYSLYIYTVGQSTNALEPAQESIDICRRLSARNPDKFNPHLVRSLQRYGFLLSQTARHAEALEPTLEAIIIQRQLTAKDSSIYEPQLSDLVYNHAYYISNMGRHAEAAEIGKEALDIRRRLAAQDPERHEGSLGSSLSRMAYDLLEAQRSGDVSAAVWWQGRSRQKTYGYYLYKVGKHAEALEHTREALEIRRSLAAQDPLKFEPSVGWSLQSLGRYFNSCNRFSEGLPFLHEAVEVRRRLAARDPAVYEGQLAQSLHNHLYCISNVGKHAEGVVVGEAAVEVCRYRATKDPTAFEDNLASALYWLAYNYGELGREEEAVPLYLEAISIYRRLTARDTKKTADLAWALFRLACLFSSSGRNEDAILPVTESIDIRRRLYADNPTSYGLDLSYSLNKHAIFLSDLGNHVDAVNTMEEAVGMYRGLAARDPLLYEEPFAGTLQRLAYDLGRCERYGDAVVVAFEGLEVRRRLAERGPGSSEGQLAEALQYYGYYLSGDGRDEEAVEPVEEAISIRRRLAAKDPGNLEDLTWPLWSLAHYLNSIGRSADAIPPMQECVEILHQLVAANGSKHEPRLADALTRYSRYVFSAGKHLDALLPVQEAIDIRRRLATEDPEQDREDLACSLEVYAGNLERCKRYDEAIAVGLEVVKIRRSRVQKDPSPDKEVSLCSALDDYAQYLSSSGRHADAVKPGRESIAIRRGLVAQNLKEDDEDFAYALNEHAWILAKAGMYHESIACGEESVSGYRRLANSNPDHLVSVGNSLDTLAHTLNESQRYEEALARATEGLQFCRQVEEGGNGDGSDGDHSNLDDPTSSLHQRCAVAFFNMGRKEDSVKHIQQAIHAFRRLMRGDEPEEYEKDLEDCLHLLDQVNRMN</sequence>
<dbReference type="Pfam" id="PF13181">
    <property type="entry name" value="TPR_8"/>
    <property type="match status" value="1"/>
</dbReference>
<gene>
    <name evidence="5" type="ORF">FA15DRAFT_691050</name>
</gene>
<evidence type="ECO:0000256" key="2">
    <source>
        <dbReference type="SAM" id="MobiDB-lite"/>
    </source>
</evidence>
<dbReference type="Proteomes" id="UP000307440">
    <property type="component" value="Unassembled WGS sequence"/>
</dbReference>
<dbReference type="OrthoDB" id="3038309at2759"/>
<evidence type="ECO:0000313" key="5">
    <source>
        <dbReference type="EMBL" id="TFK29426.1"/>
    </source>
</evidence>
<dbReference type="InterPro" id="IPR027417">
    <property type="entry name" value="P-loop_NTPase"/>
</dbReference>
<dbReference type="Gene3D" id="3.40.50.300">
    <property type="entry name" value="P-loop containing nucleotide triphosphate hydrolases"/>
    <property type="match status" value="1"/>
</dbReference>
<name>A0A5C3LBR8_COPMA</name>
<proteinExistence type="predicted"/>
<feature type="domain" description="Anaphase-promoting complex subunit 5" evidence="3">
    <location>
        <begin position="720"/>
        <end position="737"/>
    </location>
</feature>
<keyword evidence="1" id="KW-0677">Repeat</keyword>
<dbReference type="PANTHER" id="PTHR19959">
    <property type="entry name" value="KINESIN LIGHT CHAIN"/>
    <property type="match status" value="1"/>
</dbReference>
<dbReference type="SMART" id="SM00028">
    <property type="entry name" value="TPR"/>
    <property type="match status" value="9"/>
</dbReference>
<dbReference type="Gene3D" id="1.25.40.10">
    <property type="entry name" value="Tetratricopeptide repeat domain"/>
    <property type="match status" value="6"/>
</dbReference>
<dbReference type="InterPro" id="IPR056884">
    <property type="entry name" value="NPHP3-like_N"/>
</dbReference>
<feature type="domain" description="Nephrocystin 3-like N-terminal" evidence="4">
    <location>
        <begin position="125"/>
        <end position="277"/>
    </location>
</feature>
<feature type="domain" description="Anaphase-promoting complex subunit 5" evidence="3">
    <location>
        <begin position="1142"/>
        <end position="1179"/>
    </location>
</feature>
<protein>
    <recommendedName>
        <fullName evidence="7">TPR-like protein</fullName>
    </recommendedName>
</protein>
<reference evidence="5 6" key="1">
    <citation type="journal article" date="2019" name="Nat. Ecol. Evol.">
        <title>Megaphylogeny resolves global patterns of mushroom evolution.</title>
        <authorList>
            <person name="Varga T."/>
            <person name="Krizsan K."/>
            <person name="Foldi C."/>
            <person name="Dima B."/>
            <person name="Sanchez-Garcia M."/>
            <person name="Sanchez-Ramirez S."/>
            <person name="Szollosi G.J."/>
            <person name="Szarkandi J.G."/>
            <person name="Papp V."/>
            <person name="Albert L."/>
            <person name="Andreopoulos W."/>
            <person name="Angelini C."/>
            <person name="Antonin V."/>
            <person name="Barry K.W."/>
            <person name="Bougher N.L."/>
            <person name="Buchanan P."/>
            <person name="Buyck B."/>
            <person name="Bense V."/>
            <person name="Catcheside P."/>
            <person name="Chovatia M."/>
            <person name="Cooper J."/>
            <person name="Damon W."/>
            <person name="Desjardin D."/>
            <person name="Finy P."/>
            <person name="Geml J."/>
            <person name="Haridas S."/>
            <person name="Hughes K."/>
            <person name="Justo A."/>
            <person name="Karasinski D."/>
            <person name="Kautmanova I."/>
            <person name="Kiss B."/>
            <person name="Kocsube S."/>
            <person name="Kotiranta H."/>
            <person name="LaButti K.M."/>
            <person name="Lechner B.E."/>
            <person name="Liimatainen K."/>
            <person name="Lipzen A."/>
            <person name="Lukacs Z."/>
            <person name="Mihaltcheva S."/>
            <person name="Morgado L.N."/>
            <person name="Niskanen T."/>
            <person name="Noordeloos M.E."/>
            <person name="Ohm R.A."/>
            <person name="Ortiz-Santana B."/>
            <person name="Ovrebo C."/>
            <person name="Racz N."/>
            <person name="Riley R."/>
            <person name="Savchenko A."/>
            <person name="Shiryaev A."/>
            <person name="Soop K."/>
            <person name="Spirin V."/>
            <person name="Szebenyi C."/>
            <person name="Tomsovsky M."/>
            <person name="Tulloss R.E."/>
            <person name="Uehling J."/>
            <person name="Grigoriev I.V."/>
            <person name="Vagvolgyi C."/>
            <person name="Papp T."/>
            <person name="Martin F.M."/>
            <person name="Miettinen O."/>
            <person name="Hibbett D.S."/>
            <person name="Nagy L.G."/>
        </authorList>
    </citation>
    <scope>NUCLEOTIDE SEQUENCE [LARGE SCALE GENOMIC DNA]</scope>
    <source>
        <strain evidence="5 6">CBS 121175</strain>
    </source>
</reference>
<dbReference type="EMBL" id="ML210149">
    <property type="protein sequence ID" value="TFK29426.1"/>
    <property type="molecule type" value="Genomic_DNA"/>
</dbReference>